<comment type="caution">
    <text evidence="1">The sequence shown here is derived from an EMBL/GenBank/DDBJ whole genome shotgun (WGS) entry which is preliminary data.</text>
</comment>
<dbReference type="EMBL" id="JBBPFD010000001">
    <property type="protein sequence ID" value="KAK7944488.1"/>
    <property type="molecule type" value="Genomic_DNA"/>
</dbReference>
<keyword evidence="2" id="KW-1185">Reference proteome</keyword>
<dbReference type="AlphaFoldDB" id="A0AAW0Q096"/>
<accession>A0AAW0Q096</accession>
<proteinExistence type="predicted"/>
<sequence>MSKSQALRDLINERLTAAVDEIFALFESTIAEYERELSYYKQQNQKNHEVLFAALTPKVVLLKVEEITPVIKEEPEEHEEVHLQELSPQFPSVCVKKEEAHCFNKVRKSREKRIL</sequence>
<evidence type="ECO:0000313" key="2">
    <source>
        <dbReference type="Proteomes" id="UP001460270"/>
    </source>
</evidence>
<organism evidence="1 2">
    <name type="scientific">Mugilogobius chulae</name>
    <name type="common">yellowstripe goby</name>
    <dbReference type="NCBI Taxonomy" id="88201"/>
    <lineage>
        <taxon>Eukaryota</taxon>
        <taxon>Metazoa</taxon>
        <taxon>Chordata</taxon>
        <taxon>Craniata</taxon>
        <taxon>Vertebrata</taxon>
        <taxon>Euteleostomi</taxon>
        <taxon>Actinopterygii</taxon>
        <taxon>Neopterygii</taxon>
        <taxon>Teleostei</taxon>
        <taxon>Neoteleostei</taxon>
        <taxon>Acanthomorphata</taxon>
        <taxon>Gobiaria</taxon>
        <taxon>Gobiiformes</taxon>
        <taxon>Gobioidei</taxon>
        <taxon>Gobiidae</taxon>
        <taxon>Gobionellinae</taxon>
        <taxon>Mugilogobius</taxon>
    </lineage>
</organism>
<protein>
    <submittedName>
        <fullName evidence="1">Uncharacterized protein</fullName>
    </submittedName>
</protein>
<evidence type="ECO:0000313" key="1">
    <source>
        <dbReference type="EMBL" id="KAK7944488.1"/>
    </source>
</evidence>
<dbReference type="Proteomes" id="UP001460270">
    <property type="component" value="Unassembled WGS sequence"/>
</dbReference>
<name>A0AAW0Q096_9GOBI</name>
<reference evidence="2" key="1">
    <citation type="submission" date="2024-04" db="EMBL/GenBank/DDBJ databases">
        <title>Salinicola lusitanus LLJ914,a marine bacterium isolated from the Okinawa Trough.</title>
        <authorList>
            <person name="Li J."/>
        </authorList>
    </citation>
    <scope>NUCLEOTIDE SEQUENCE [LARGE SCALE GENOMIC DNA]</scope>
</reference>
<gene>
    <name evidence="1" type="ORF">WMY93_000216</name>
</gene>